<dbReference type="Gene3D" id="3.30.200.20">
    <property type="entry name" value="Phosphorylase Kinase, domain 1"/>
    <property type="match status" value="1"/>
</dbReference>
<dbReference type="PROSITE" id="PS00107">
    <property type="entry name" value="PROTEIN_KINASE_ATP"/>
    <property type="match status" value="1"/>
</dbReference>
<feature type="compositionally biased region" description="Pro residues" evidence="9">
    <location>
        <begin position="28"/>
        <end position="38"/>
    </location>
</feature>
<organism evidence="11 13">
    <name type="scientific">Ustilago bromivora</name>
    <dbReference type="NCBI Taxonomy" id="307758"/>
    <lineage>
        <taxon>Eukaryota</taxon>
        <taxon>Fungi</taxon>
        <taxon>Dikarya</taxon>
        <taxon>Basidiomycota</taxon>
        <taxon>Ustilaginomycotina</taxon>
        <taxon>Ustilaginomycetes</taxon>
        <taxon>Ustilaginales</taxon>
        <taxon>Ustilaginaceae</taxon>
        <taxon>Ustilago</taxon>
    </lineage>
</organism>
<comment type="similarity">
    <text evidence="8">Belongs to the protein kinase superfamily. Ser/Thr protein kinase family. MAP kinase subfamily.</text>
</comment>
<evidence type="ECO:0000256" key="9">
    <source>
        <dbReference type="SAM" id="MobiDB-lite"/>
    </source>
</evidence>
<keyword evidence="14" id="KW-1185">Reference proteome</keyword>
<evidence type="ECO:0000256" key="4">
    <source>
        <dbReference type="ARBA" id="ARBA00022741"/>
    </source>
</evidence>
<dbReference type="InterPro" id="IPR050117">
    <property type="entry name" value="MAPK"/>
</dbReference>
<dbReference type="Proteomes" id="UP000179920">
    <property type="component" value="Chromosome XXIII"/>
</dbReference>
<feature type="domain" description="Protein kinase" evidence="10">
    <location>
        <begin position="109"/>
        <end position="462"/>
    </location>
</feature>
<dbReference type="PROSITE" id="PS00108">
    <property type="entry name" value="PROTEIN_KINASE_ST"/>
    <property type="match status" value="1"/>
</dbReference>
<evidence type="ECO:0000259" key="10">
    <source>
        <dbReference type="PROSITE" id="PS50011"/>
    </source>
</evidence>
<reference evidence="11" key="2">
    <citation type="submission" date="2016-04" db="EMBL/GenBank/DDBJ databases">
        <authorList>
            <person name="Evans L.H."/>
            <person name="Alamgir A."/>
            <person name="Owens N."/>
            <person name="Weber N.D."/>
            <person name="Virtaneva K."/>
            <person name="Barbian K."/>
            <person name="Babar A."/>
            <person name="Rosenke K."/>
        </authorList>
    </citation>
    <scope>NUCLEOTIDE SEQUENCE</scope>
    <source>
        <strain evidence="11">UB2112</strain>
    </source>
</reference>
<feature type="compositionally biased region" description="Polar residues" evidence="9">
    <location>
        <begin position="762"/>
        <end position="797"/>
    </location>
</feature>
<dbReference type="UniPathway" id="UPA00988"/>
<dbReference type="InterPro" id="IPR000719">
    <property type="entry name" value="Prot_kinase_dom"/>
</dbReference>
<dbReference type="EC" id="2.7.11.24" evidence="1 8"/>
<dbReference type="PROSITE" id="PS50011">
    <property type="entry name" value="PROTEIN_KINASE_DOM"/>
    <property type="match status" value="1"/>
</dbReference>
<dbReference type="PANTHER" id="PTHR24055">
    <property type="entry name" value="MITOGEN-ACTIVATED PROTEIN KINASE"/>
    <property type="match status" value="1"/>
</dbReference>
<evidence type="ECO:0000256" key="7">
    <source>
        <dbReference type="PROSITE-ProRule" id="PRU10141"/>
    </source>
</evidence>
<evidence type="ECO:0000256" key="5">
    <source>
        <dbReference type="ARBA" id="ARBA00022777"/>
    </source>
</evidence>
<dbReference type="InterPro" id="IPR019519">
    <property type="entry name" value="Elp5"/>
</dbReference>
<feature type="compositionally biased region" description="Polar residues" evidence="9">
    <location>
        <begin position="545"/>
        <end position="556"/>
    </location>
</feature>
<feature type="compositionally biased region" description="Low complexity" evidence="9">
    <location>
        <begin position="653"/>
        <end position="664"/>
    </location>
</feature>
<feature type="region of interest" description="Disordered" evidence="9">
    <location>
        <begin position="521"/>
        <end position="714"/>
    </location>
</feature>
<proteinExistence type="inferred from homology"/>
<protein>
    <recommendedName>
        <fullName evidence="1 8">Mitogen-activated protein kinase</fullName>
        <ecNumber evidence="1 8">2.7.11.24</ecNumber>
    </recommendedName>
</protein>
<dbReference type="GO" id="GO:0002098">
    <property type="term" value="P:tRNA wobble uridine modification"/>
    <property type="evidence" value="ECO:0007669"/>
    <property type="project" value="InterPro"/>
</dbReference>
<dbReference type="OrthoDB" id="192887at2759"/>
<name>A0A1K0GEH3_9BASI</name>
<reference evidence="12" key="3">
    <citation type="submission" date="2018-08" db="EMBL/GenBank/DDBJ databases">
        <authorList>
            <person name="Guldener U."/>
        </authorList>
    </citation>
    <scope>NUCLEOTIDE SEQUENCE</scope>
    <source>
        <strain evidence="12">UB2</strain>
    </source>
</reference>
<feature type="compositionally biased region" description="Polar residues" evidence="9">
    <location>
        <begin position="62"/>
        <end position="71"/>
    </location>
</feature>
<feature type="compositionally biased region" description="Pro residues" evidence="9">
    <location>
        <begin position="1"/>
        <end position="14"/>
    </location>
</feature>
<evidence type="ECO:0000256" key="3">
    <source>
        <dbReference type="ARBA" id="ARBA00022679"/>
    </source>
</evidence>
<dbReference type="PROSITE" id="PS01351">
    <property type="entry name" value="MAPK"/>
    <property type="match status" value="1"/>
</dbReference>
<dbReference type="Gene3D" id="3.40.50.300">
    <property type="entry name" value="P-loop containing nucleotide triphosphate hydrolases"/>
    <property type="match status" value="1"/>
</dbReference>
<dbReference type="Pfam" id="PF00069">
    <property type="entry name" value="Pkinase"/>
    <property type="match status" value="2"/>
</dbReference>
<dbReference type="InterPro" id="IPR003527">
    <property type="entry name" value="MAP_kinase_CS"/>
</dbReference>
<feature type="compositionally biased region" description="Polar residues" evidence="9">
    <location>
        <begin position="682"/>
        <end position="691"/>
    </location>
</feature>
<accession>A0A1K0GEH3</accession>
<feature type="compositionally biased region" description="Low complexity" evidence="9">
    <location>
        <begin position="15"/>
        <end position="27"/>
    </location>
</feature>
<evidence type="ECO:0000313" key="13">
    <source>
        <dbReference type="Proteomes" id="UP000179920"/>
    </source>
</evidence>
<dbReference type="EMBL" id="LT558139">
    <property type="protein sequence ID" value="SAM86494.1"/>
    <property type="molecule type" value="Genomic_DNA"/>
</dbReference>
<dbReference type="EMBL" id="ULHB01000026">
    <property type="protein sequence ID" value="SYW77489.1"/>
    <property type="molecule type" value="Genomic_DNA"/>
</dbReference>
<dbReference type="InterPro" id="IPR011009">
    <property type="entry name" value="Kinase-like_dom_sf"/>
</dbReference>
<evidence type="ECO:0000256" key="6">
    <source>
        <dbReference type="ARBA" id="ARBA00022840"/>
    </source>
</evidence>
<sequence length="1280" mass="137347">MPAPQSTPLPPPHPTSSSAASVAASSKTPPPPPSPSPSSPVSVIHQVGSRQATRTRTRTRRNMSSSASGSHRTPRYSNDDHPMAPHNLAARGYHSFRSLGVPFHVKQRYTFLRELGIGAYGCVALCRDEVLECNVAIKKVARIFEKDVLARRALREVALLRHIGMCDNVTALLDFDTAFIDFSEIYLVLSASEADLSQIIRSRQALSDAHHQYFIAQILRGVRYMHAANVIHRDLKPSNLLVNGDCALRICDLGLARAYAYSDQSLAPPPASAASADRSQAKPGSSISGHPPELNASPPPRSPSPASDLHLQLYKTDSKGKQKRLNFPGGPLTGYVATRWYRAPEVMLCFREGYGPEMDMWSVGCILAELIAGAPIFGGKDYVDQIARINNVLGSPSEALLHKIGSERAKTYIKSLPNMPAVPLEKLYPNANPEALDLVAKLLTWDPDQRLTAEQALMHPWLKAYHESNARWQSPQPFDKFAELEFIRSLPQFKRSLQSEADEMSIELEEIEREEIESLGGGADQGQVANGGNANGAHQDRHLPQEQQQVEQTTGDANANANRDAHHLDENAENNITDKADSGNVQRADDAVDQPTTAHDHQQRGQVDADAPAQSHLSHHDHHHNSSDDLLDHGALSCDASTRSGHLPADTASSSSIHTPPSTSGASADEAEPPSPRLYNAASCTMSTPLQSRPEHLEQGKALRKPPSSFRLGHEAEGRLLQPFSLEEARRGDVFMPNQVLTVARGLVEYQYTAGGGGETTCLPTQQQPLSRSDTIKASSHSSRGAVTGAATSSSVPSGRATSGRGGGVGVASTPSLGQSLLDDIMFAPADGSSSGLKSVSSHRYGKQLVILQDSLVQSSTPLIRELIARSAQRNHPVLLVSTLRRPETYLDGIAAERVATIDATTLANAYDPDAIKSTNELTERIKTQLSSLNASTTKTTVIIDSLNVVSHIQQNGVAGTSKLFREALSSIGPSGKFIVGLQMGGVETSTCAALISALHSPLIWGSSSLTSAAAGGAGGTVLSTTIHPPALLRHIFKQYTLKPPSSSSAVRRALDFADEGQEEEVDVRFWDVLRNVASRGPMGVAGYEAGGHVPGWWVAERCAFESLSAIATEGGRSGESEGGQALSCITLADLLNPSRTGYAILECHYTRNGKKYEEIIGLISSISGKGLGLVPLDMVDHSTPSTCTSASAPADTGGDKHNSMLGNLSFNLNETWEQRSRRETVPLPYAYHQNATAEPAIGEQGGAALRGTTGNAKIFFEPEADDDEDDEDPDDDLDL</sequence>
<feature type="binding site" evidence="7">
    <location>
        <position position="139"/>
    </location>
    <ligand>
        <name>ATP</name>
        <dbReference type="ChEBI" id="CHEBI:30616"/>
    </ligand>
</feature>
<keyword evidence="3 8" id="KW-0808">Transferase</keyword>
<keyword evidence="8" id="KW-0460">Magnesium</keyword>
<evidence type="ECO:0000313" key="14">
    <source>
        <dbReference type="Proteomes" id="UP000658997"/>
    </source>
</evidence>
<keyword evidence="4 7" id="KW-0547">Nucleotide-binding</keyword>
<dbReference type="GO" id="GO:0004707">
    <property type="term" value="F:MAP kinase activity"/>
    <property type="evidence" value="ECO:0007669"/>
    <property type="project" value="UniProtKB-EC"/>
</dbReference>
<feature type="compositionally biased region" description="Basic and acidic residues" evidence="9">
    <location>
        <begin position="563"/>
        <end position="581"/>
    </location>
</feature>
<evidence type="ECO:0000256" key="2">
    <source>
        <dbReference type="ARBA" id="ARBA00022527"/>
    </source>
</evidence>
<keyword evidence="5 8" id="KW-0418">Kinase</keyword>
<dbReference type="CDD" id="cd07834">
    <property type="entry name" value="STKc_MAPK"/>
    <property type="match status" value="1"/>
</dbReference>
<feature type="compositionally biased region" description="Low complexity" evidence="9">
    <location>
        <begin position="525"/>
        <end position="537"/>
    </location>
</feature>
<dbReference type="InterPro" id="IPR017441">
    <property type="entry name" value="Protein_kinase_ATP_BS"/>
</dbReference>
<feature type="region of interest" description="Disordered" evidence="9">
    <location>
        <begin position="757"/>
        <end position="812"/>
    </location>
</feature>
<dbReference type="InterPro" id="IPR027417">
    <property type="entry name" value="P-loop_NTPase"/>
</dbReference>
<evidence type="ECO:0000313" key="12">
    <source>
        <dbReference type="EMBL" id="SYW77489.1"/>
    </source>
</evidence>
<dbReference type="InterPro" id="IPR008271">
    <property type="entry name" value="Ser/Thr_kinase_AS"/>
</dbReference>
<keyword evidence="2 8" id="KW-0723">Serine/threonine-protein kinase</keyword>
<comment type="catalytic activity">
    <reaction evidence="8">
        <text>L-threonyl-[protein] + ATP = O-phospho-L-threonyl-[protein] + ADP + H(+)</text>
        <dbReference type="Rhea" id="RHEA:46608"/>
        <dbReference type="Rhea" id="RHEA-COMP:11060"/>
        <dbReference type="Rhea" id="RHEA-COMP:11605"/>
        <dbReference type="ChEBI" id="CHEBI:15378"/>
        <dbReference type="ChEBI" id="CHEBI:30013"/>
        <dbReference type="ChEBI" id="CHEBI:30616"/>
        <dbReference type="ChEBI" id="CHEBI:61977"/>
        <dbReference type="ChEBI" id="CHEBI:456216"/>
        <dbReference type="EC" id="2.7.11.24"/>
    </reaction>
</comment>
<dbReference type="GO" id="GO:0005524">
    <property type="term" value="F:ATP binding"/>
    <property type="evidence" value="ECO:0007669"/>
    <property type="project" value="UniProtKB-UniRule"/>
</dbReference>
<dbReference type="GO" id="GO:0033588">
    <property type="term" value="C:elongator holoenzyme complex"/>
    <property type="evidence" value="ECO:0007669"/>
    <property type="project" value="InterPro"/>
</dbReference>
<dbReference type="Pfam" id="PF10483">
    <property type="entry name" value="Elong_Iki1"/>
    <property type="match status" value="1"/>
</dbReference>
<dbReference type="Gene3D" id="1.10.510.10">
    <property type="entry name" value="Transferase(Phosphotransferase) domain 1"/>
    <property type="match status" value="1"/>
</dbReference>
<evidence type="ECO:0000256" key="1">
    <source>
        <dbReference type="ARBA" id="ARBA00012411"/>
    </source>
</evidence>
<evidence type="ECO:0000313" key="11">
    <source>
        <dbReference type="EMBL" id="SAM86494.1"/>
    </source>
</evidence>
<comment type="activity regulation">
    <text evidence="8">Activated by threonine and tyrosine phosphorylation.</text>
</comment>
<comment type="cofactor">
    <cofactor evidence="8">
        <name>Mg(2+)</name>
        <dbReference type="ChEBI" id="CHEBI:18420"/>
    </cofactor>
</comment>
<dbReference type="Proteomes" id="UP000658997">
    <property type="component" value="Unassembled WGS sequence"/>
</dbReference>
<evidence type="ECO:0000256" key="8">
    <source>
        <dbReference type="RuleBase" id="RU361165"/>
    </source>
</evidence>
<feature type="region of interest" description="Disordered" evidence="9">
    <location>
        <begin position="270"/>
        <end position="308"/>
    </location>
</feature>
<feature type="compositionally biased region" description="Acidic residues" evidence="9">
    <location>
        <begin position="1263"/>
        <end position="1280"/>
    </location>
</feature>
<keyword evidence="6 7" id="KW-0067">ATP-binding</keyword>
<gene>
    <name evidence="12" type="ORF">UBRO2_01869</name>
    <name evidence="11" type="ORF">UBRO_08918</name>
</gene>
<dbReference type="SUPFAM" id="SSF56112">
    <property type="entry name" value="Protein kinase-like (PK-like)"/>
    <property type="match status" value="1"/>
</dbReference>
<reference evidence="13" key="1">
    <citation type="submission" date="2016-04" db="EMBL/GenBank/DDBJ databases">
        <authorList>
            <person name="Guldener U."/>
            <person name="Guldener U."/>
        </authorList>
    </citation>
    <scope>NUCLEOTIDE SEQUENCE [LARGE SCALE GENOMIC DNA]</scope>
    <source>
        <strain evidence="13">UB2112</strain>
    </source>
</reference>
<dbReference type="SMART" id="SM00220">
    <property type="entry name" value="S_TKc"/>
    <property type="match status" value="1"/>
</dbReference>
<dbReference type="AlphaFoldDB" id="A0A1K0GEH3"/>
<dbReference type="CDD" id="cd19496">
    <property type="entry name" value="Elp5"/>
    <property type="match status" value="1"/>
</dbReference>
<feature type="region of interest" description="Disordered" evidence="9">
    <location>
        <begin position="1"/>
        <end position="84"/>
    </location>
</feature>
<feature type="region of interest" description="Disordered" evidence="9">
    <location>
        <begin position="1245"/>
        <end position="1280"/>
    </location>
</feature>